<dbReference type="InterPro" id="IPR000595">
    <property type="entry name" value="cNMP-bd_dom"/>
</dbReference>
<organism evidence="2 3">
    <name type="scientific">Imperialibacter roseus</name>
    <dbReference type="NCBI Taxonomy" id="1324217"/>
    <lineage>
        <taxon>Bacteria</taxon>
        <taxon>Pseudomonadati</taxon>
        <taxon>Bacteroidota</taxon>
        <taxon>Cytophagia</taxon>
        <taxon>Cytophagales</taxon>
        <taxon>Flammeovirgaceae</taxon>
        <taxon>Imperialibacter</taxon>
    </lineage>
</organism>
<dbReference type="SUPFAM" id="SSF51206">
    <property type="entry name" value="cAMP-binding domain-like"/>
    <property type="match status" value="1"/>
</dbReference>
<dbReference type="Proteomes" id="UP001302349">
    <property type="component" value="Chromosome"/>
</dbReference>
<proteinExistence type="predicted"/>
<reference evidence="2 3" key="1">
    <citation type="journal article" date="2023" name="Microbiol. Resour. Announc.">
        <title>Complete Genome Sequence of Imperialibacter roseus strain P4T.</title>
        <authorList>
            <person name="Tizabi D.R."/>
            <person name="Bachvaroff T."/>
            <person name="Hill R.T."/>
        </authorList>
    </citation>
    <scope>NUCLEOTIDE SEQUENCE [LARGE SCALE GENOMIC DNA]</scope>
    <source>
        <strain evidence="2 3">P4T</strain>
    </source>
</reference>
<evidence type="ECO:0000259" key="1">
    <source>
        <dbReference type="PROSITE" id="PS50042"/>
    </source>
</evidence>
<dbReference type="CDD" id="cd00038">
    <property type="entry name" value="CAP_ED"/>
    <property type="match status" value="1"/>
</dbReference>
<dbReference type="RefSeq" id="WP_317490016.1">
    <property type="nucleotide sequence ID" value="NZ_CP136051.1"/>
</dbReference>
<keyword evidence="3" id="KW-1185">Reference proteome</keyword>
<protein>
    <submittedName>
        <fullName evidence="2">Crp/Fnr family transcriptional regulator</fullName>
    </submittedName>
</protein>
<accession>A0ABZ0IRI2</accession>
<dbReference type="PROSITE" id="PS50042">
    <property type="entry name" value="CNMP_BINDING_3"/>
    <property type="match status" value="1"/>
</dbReference>
<evidence type="ECO:0000313" key="3">
    <source>
        <dbReference type="Proteomes" id="UP001302349"/>
    </source>
</evidence>
<dbReference type="InterPro" id="IPR018490">
    <property type="entry name" value="cNMP-bd_dom_sf"/>
</dbReference>
<dbReference type="InterPro" id="IPR014710">
    <property type="entry name" value="RmlC-like_jellyroll"/>
</dbReference>
<dbReference type="Gene3D" id="2.60.120.10">
    <property type="entry name" value="Jelly Rolls"/>
    <property type="match status" value="1"/>
</dbReference>
<sequence>MAPGLWQGIKTGSKVDASDKLIHHLQETIPLTENEAELVKQSFKEVALKKKEMLLFKGETSSHMRFIAEGCLRSYYMDEETKEHIIQFGIEGWWINDLYSYLTQTPAKQFIQAIDDSVLLQIHRDTLSRLYDEVPAVERFFRMKFETAYVALQDRTINSMSKTAEERYVEFRSKYRDIEQRVPQYMVASYLKITPEFLSAIRKNLS</sequence>
<gene>
    <name evidence="2" type="ORF">RT717_01710</name>
</gene>
<dbReference type="EMBL" id="CP136051">
    <property type="protein sequence ID" value="WOK07336.1"/>
    <property type="molecule type" value="Genomic_DNA"/>
</dbReference>
<dbReference type="Pfam" id="PF00027">
    <property type="entry name" value="cNMP_binding"/>
    <property type="match status" value="1"/>
</dbReference>
<name>A0ABZ0IRI2_9BACT</name>
<evidence type="ECO:0000313" key="2">
    <source>
        <dbReference type="EMBL" id="WOK07336.1"/>
    </source>
</evidence>
<feature type="domain" description="Cyclic nucleotide-binding" evidence="1">
    <location>
        <begin position="31"/>
        <end position="148"/>
    </location>
</feature>